<dbReference type="STRING" id="1802061.A3A93_03195"/>
<gene>
    <name evidence="8" type="ORF">A3A93_03195</name>
</gene>
<accession>A0A1F7ISN7</accession>
<comment type="caution">
    <text evidence="8">The sequence shown here is derived from an EMBL/GenBank/DDBJ whole genome shotgun (WGS) entry which is preliminary data.</text>
</comment>
<dbReference type="GO" id="GO:0005886">
    <property type="term" value="C:plasma membrane"/>
    <property type="evidence" value="ECO:0007669"/>
    <property type="project" value="InterPro"/>
</dbReference>
<organism evidence="8 9">
    <name type="scientific">Candidatus Roizmanbacteria bacterium RIFCSPLOWO2_01_FULL_38_12</name>
    <dbReference type="NCBI Taxonomy" id="1802061"/>
    <lineage>
        <taxon>Bacteria</taxon>
        <taxon>Candidatus Roizmaniibacteriota</taxon>
    </lineage>
</organism>
<feature type="domain" description="Lipopolysaccharide assembly protein A" evidence="7">
    <location>
        <begin position="21"/>
        <end position="85"/>
    </location>
</feature>
<name>A0A1F7ISN7_9BACT</name>
<evidence type="ECO:0000256" key="5">
    <source>
        <dbReference type="SAM" id="Coils"/>
    </source>
</evidence>
<evidence type="ECO:0000256" key="3">
    <source>
        <dbReference type="ARBA" id="ARBA00022989"/>
    </source>
</evidence>
<reference evidence="8 9" key="1">
    <citation type="journal article" date="2016" name="Nat. Commun.">
        <title>Thousands of microbial genomes shed light on interconnected biogeochemical processes in an aquifer system.</title>
        <authorList>
            <person name="Anantharaman K."/>
            <person name="Brown C.T."/>
            <person name="Hug L.A."/>
            <person name="Sharon I."/>
            <person name="Castelle C.J."/>
            <person name="Probst A.J."/>
            <person name="Thomas B.C."/>
            <person name="Singh A."/>
            <person name="Wilkins M.J."/>
            <person name="Karaoz U."/>
            <person name="Brodie E.L."/>
            <person name="Williams K.H."/>
            <person name="Hubbard S.S."/>
            <person name="Banfield J.F."/>
        </authorList>
    </citation>
    <scope>NUCLEOTIDE SEQUENCE [LARGE SCALE GENOMIC DNA]</scope>
</reference>
<dbReference type="InterPro" id="IPR010445">
    <property type="entry name" value="LapA_dom"/>
</dbReference>
<proteinExistence type="predicted"/>
<sequence length="114" mass="12739">MLVIILSLIVGTLLVYISRYNFQPVSVNLGFTVFSGIPLFYVIVSSFVIGLILSYFVSLIRSVSTSFILHGKNVEIKKNKEEVLELAKRVHQLEIKNEKLGKDSGIEPGDRNAL</sequence>
<protein>
    <recommendedName>
        <fullName evidence="7">Lipopolysaccharide assembly protein A domain-containing protein</fullName>
    </recommendedName>
</protein>
<keyword evidence="1" id="KW-1003">Cell membrane</keyword>
<evidence type="ECO:0000313" key="9">
    <source>
        <dbReference type="Proteomes" id="UP000177141"/>
    </source>
</evidence>
<keyword evidence="3 6" id="KW-1133">Transmembrane helix</keyword>
<keyword evidence="4 6" id="KW-0472">Membrane</keyword>
<feature type="transmembrane region" description="Helical" evidence="6">
    <location>
        <begin position="29"/>
        <end position="57"/>
    </location>
</feature>
<evidence type="ECO:0000256" key="1">
    <source>
        <dbReference type="ARBA" id="ARBA00022475"/>
    </source>
</evidence>
<dbReference type="EMBL" id="MGAL01000043">
    <property type="protein sequence ID" value="OGK46354.1"/>
    <property type="molecule type" value="Genomic_DNA"/>
</dbReference>
<evidence type="ECO:0000256" key="6">
    <source>
        <dbReference type="SAM" id="Phobius"/>
    </source>
</evidence>
<dbReference type="AlphaFoldDB" id="A0A1F7ISN7"/>
<keyword evidence="2 6" id="KW-0812">Transmembrane</keyword>
<evidence type="ECO:0000256" key="4">
    <source>
        <dbReference type="ARBA" id="ARBA00023136"/>
    </source>
</evidence>
<dbReference type="Pfam" id="PF06305">
    <property type="entry name" value="LapA_dom"/>
    <property type="match status" value="1"/>
</dbReference>
<evidence type="ECO:0000259" key="7">
    <source>
        <dbReference type="Pfam" id="PF06305"/>
    </source>
</evidence>
<dbReference type="Proteomes" id="UP000177141">
    <property type="component" value="Unassembled WGS sequence"/>
</dbReference>
<feature type="coiled-coil region" evidence="5">
    <location>
        <begin position="76"/>
        <end position="103"/>
    </location>
</feature>
<keyword evidence="5" id="KW-0175">Coiled coil</keyword>
<evidence type="ECO:0000313" key="8">
    <source>
        <dbReference type="EMBL" id="OGK46354.1"/>
    </source>
</evidence>
<evidence type="ECO:0000256" key="2">
    <source>
        <dbReference type="ARBA" id="ARBA00022692"/>
    </source>
</evidence>